<protein>
    <submittedName>
        <fullName evidence="2">Class I SAM-dependent methyltransferase</fullName>
    </submittedName>
</protein>
<feature type="domain" description="Methyltransferase" evidence="1">
    <location>
        <begin position="45"/>
        <end position="111"/>
    </location>
</feature>
<dbReference type="SUPFAM" id="SSF53335">
    <property type="entry name" value="S-adenosyl-L-methionine-dependent methyltransferases"/>
    <property type="match status" value="1"/>
</dbReference>
<comment type="caution">
    <text evidence="2">The sequence shown here is derived from an EMBL/GenBank/DDBJ whole genome shotgun (WGS) entry which is preliminary data.</text>
</comment>
<dbReference type="InterPro" id="IPR025714">
    <property type="entry name" value="Methyltranfer_dom"/>
</dbReference>
<dbReference type="GO" id="GO:0008168">
    <property type="term" value="F:methyltransferase activity"/>
    <property type="evidence" value="ECO:0007669"/>
    <property type="project" value="UniProtKB-KW"/>
</dbReference>
<dbReference type="Proteomes" id="UP000753802">
    <property type="component" value="Unassembled WGS sequence"/>
</dbReference>
<organism evidence="2 3">
    <name type="scientific">Sediminibacterium roseum</name>
    <dbReference type="NCBI Taxonomy" id="1978412"/>
    <lineage>
        <taxon>Bacteria</taxon>
        <taxon>Pseudomonadati</taxon>
        <taxon>Bacteroidota</taxon>
        <taxon>Chitinophagia</taxon>
        <taxon>Chitinophagales</taxon>
        <taxon>Chitinophagaceae</taxon>
        <taxon>Sediminibacterium</taxon>
    </lineage>
</organism>
<evidence type="ECO:0000259" key="1">
    <source>
        <dbReference type="Pfam" id="PF13847"/>
    </source>
</evidence>
<evidence type="ECO:0000313" key="3">
    <source>
        <dbReference type="Proteomes" id="UP000753802"/>
    </source>
</evidence>
<dbReference type="GO" id="GO:0032259">
    <property type="term" value="P:methylation"/>
    <property type="evidence" value="ECO:0007669"/>
    <property type="project" value="UniProtKB-KW"/>
</dbReference>
<sequence>MITQPWFSSDQQFHKLYPVELLTQASMHWTPLHIAKKAAAFLAAEKGKKILDIGSGAGKFCLAAAYYQPECFFVGVEQRKNLVEAANAAQQALRIPNAEFIHANLKETDLARYDHFYFFNAFFENLDEGHRIDTNVPYSKDLYHNYNRYLYRQLSKRPAGTRLATFHSTQHEIPPSYHEVGGTEDGVLKFWEKIS</sequence>
<dbReference type="EMBL" id="JAACJS010000015">
    <property type="protein sequence ID" value="NCI50836.1"/>
    <property type="molecule type" value="Genomic_DNA"/>
</dbReference>
<name>A0ABW9ZUL7_9BACT</name>
<gene>
    <name evidence="2" type="ORF">GWC95_12935</name>
</gene>
<dbReference type="Gene3D" id="3.40.50.150">
    <property type="entry name" value="Vaccinia Virus protein VP39"/>
    <property type="match status" value="1"/>
</dbReference>
<accession>A0ABW9ZUL7</accession>
<dbReference type="InterPro" id="IPR029063">
    <property type="entry name" value="SAM-dependent_MTases_sf"/>
</dbReference>
<keyword evidence="3" id="KW-1185">Reference proteome</keyword>
<proteinExistence type="predicted"/>
<keyword evidence="2" id="KW-0489">Methyltransferase</keyword>
<dbReference type="CDD" id="cd02440">
    <property type="entry name" value="AdoMet_MTases"/>
    <property type="match status" value="1"/>
</dbReference>
<dbReference type="Pfam" id="PF13847">
    <property type="entry name" value="Methyltransf_31"/>
    <property type="match status" value="1"/>
</dbReference>
<evidence type="ECO:0000313" key="2">
    <source>
        <dbReference type="EMBL" id="NCI50836.1"/>
    </source>
</evidence>
<dbReference type="RefSeq" id="WP_161819143.1">
    <property type="nucleotide sequence ID" value="NZ_JAACJS010000015.1"/>
</dbReference>
<reference evidence="2 3" key="1">
    <citation type="submission" date="2020-01" db="EMBL/GenBank/DDBJ databases">
        <title>Genome analysis.</title>
        <authorList>
            <person name="Wu S."/>
            <person name="Wang G."/>
        </authorList>
    </citation>
    <scope>NUCLEOTIDE SEQUENCE [LARGE SCALE GENOMIC DNA]</scope>
    <source>
        <strain evidence="2 3">SYL130</strain>
    </source>
</reference>
<keyword evidence="2" id="KW-0808">Transferase</keyword>